<feature type="coiled-coil region" evidence="1">
    <location>
        <begin position="250"/>
        <end position="277"/>
    </location>
</feature>
<dbReference type="InterPro" id="IPR036236">
    <property type="entry name" value="Znf_C2H2_sf"/>
</dbReference>
<evidence type="ECO:0000256" key="1">
    <source>
        <dbReference type="SAM" id="Coils"/>
    </source>
</evidence>
<feature type="compositionally biased region" description="Polar residues" evidence="2">
    <location>
        <begin position="20"/>
        <end position="36"/>
    </location>
</feature>
<accession>A0AAW0CCG1</accession>
<protein>
    <recommendedName>
        <fullName evidence="5">C2H2-type domain-containing protein</fullName>
    </recommendedName>
</protein>
<feature type="region of interest" description="Disordered" evidence="2">
    <location>
        <begin position="291"/>
        <end position="315"/>
    </location>
</feature>
<reference evidence="3 4" key="1">
    <citation type="submission" date="2024-01" db="EMBL/GenBank/DDBJ databases">
        <title>A draft genome for a cacao thread blight-causing isolate of Paramarasmius palmivorus.</title>
        <authorList>
            <person name="Baruah I.K."/>
            <person name="Bukari Y."/>
            <person name="Amoako-Attah I."/>
            <person name="Meinhardt L.W."/>
            <person name="Bailey B.A."/>
            <person name="Cohen S.P."/>
        </authorList>
    </citation>
    <scope>NUCLEOTIDE SEQUENCE [LARGE SCALE GENOMIC DNA]</scope>
    <source>
        <strain evidence="3 4">GH-12</strain>
    </source>
</reference>
<gene>
    <name evidence="3" type="ORF">VNI00_011395</name>
</gene>
<name>A0AAW0CCG1_9AGAR</name>
<feature type="region of interest" description="Disordered" evidence="2">
    <location>
        <begin position="134"/>
        <end position="174"/>
    </location>
</feature>
<organism evidence="3 4">
    <name type="scientific">Paramarasmius palmivorus</name>
    <dbReference type="NCBI Taxonomy" id="297713"/>
    <lineage>
        <taxon>Eukaryota</taxon>
        <taxon>Fungi</taxon>
        <taxon>Dikarya</taxon>
        <taxon>Basidiomycota</taxon>
        <taxon>Agaricomycotina</taxon>
        <taxon>Agaricomycetes</taxon>
        <taxon>Agaricomycetidae</taxon>
        <taxon>Agaricales</taxon>
        <taxon>Marasmiineae</taxon>
        <taxon>Marasmiaceae</taxon>
        <taxon>Paramarasmius</taxon>
    </lineage>
</organism>
<evidence type="ECO:0000256" key="2">
    <source>
        <dbReference type="SAM" id="MobiDB-lite"/>
    </source>
</evidence>
<sequence>MSDLHPQNDYANGYPRSASRPGSPTASRQQQETIDTEDTVTCQWDNCGIVFTHLPTLIEHIHNADVDMSSQNTLAFTNQTILVNGQRVTEEASLKPRDLLSYLIFGHIPGKNRSFALYQSFTRSDALAKHMRLQHNIEPPAPGRGGSRKRKRDEPNSTPAPMAEPAPPPLNLEEMDDADINYENFTRAQLTQNHNIQDNHSEDDDTLPPSLRAHYDQQTDTIYGRPREMVMYILMKAKLRYAMEQNGRLHDELVIANEDLQRERSDKERLVDKLLRVSFGDEANHLIAPMQIQPGDGNKFTPPPPQFIHSNGHGH</sequence>
<feature type="region of interest" description="Disordered" evidence="2">
    <location>
        <begin position="1"/>
        <end position="36"/>
    </location>
</feature>
<evidence type="ECO:0000313" key="3">
    <source>
        <dbReference type="EMBL" id="KAK7036730.1"/>
    </source>
</evidence>
<keyword evidence="1" id="KW-0175">Coiled coil</keyword>
<dbReference type="AlphaFoldDB" id="A0AAW0CCG1"/>
<proteinExistence type="predicted"/>
<evidence type="ECO:0000313" key="4">
    <source>
        <dbReference type="Proteomes" id="UP001383192"/>
    </source>
</evidence>
<evidence type="ECO:0008006" key="5">
    <source>
        <dbReference type="Google" id="ProtNLM"/>
    </source>
</evidence>
<dbReference type="EMBL" id="JAYKXP010000049">
    <property type="protein sequence ID" value="KAK7036730.1"/>
    <property type="molecule type" value="Genomic_DNA"/>
</dbReference>
<dbReference type="Proteomes" id="UP001383192">
    <property type="component" value="Unassembled WGS sequence"/>
</dbReference>
<keyword evidence="4" id="KW-1185">Reference proteome</keyword>
<comment type="caution">
    <text evidence="3">The sequence shown here is derived from an EMBL/GenBank/DDBJ whole genome shotgun (WGS) entry which is preliminary data.</text>
</comment>
<dbReference type="SUPFAM" id="SSF57667">
    <property type="entry name" value="beta-beta-alpha zinc fingers"/>
    <property type="match status" value="1"/>
</dbReference>